<comment type="cofactor">
    <cofactor evidence="2 11">
        <name>pyridoxal 5'-phosphate</name>
        <dbReference type="ChEBI" id="CHEBI:597326"/>
    </cofactor>
</comment>
<keyword evidence="13" id="KW-1185">Reference proteome</keyword>
<dbReference type="RefSeq" id="WP_201156406.1">
    <property type="nucleotide sequence ID" value="NZ_NHSD01000145.1"/>
</dbReference>
<protein>
    <recommendedName>
        <fullName evidence="11">Alpha-1,4 glucan phosphorylase</fullName>
        <ecNumber evidence="11">2.4.1.1</ecNumber>
    </recommendedName>
</protein>
<sequence length="799" mass="89452">MTHADLRSDTLRHLEFSLGKDLPHAHVYDVRMALSLAVRDRIITPWFASTRAAYAARGKRVYYLSMEFLIGRLLEDAIVNLGLMDEARAVCESCGFDFATVLANEPDAALGNGGLGRLAACFLDSMSTLGCPGHGYGIRYEHGLFQQRFEDGVQIEEPEEWLRQKHAWEFERPEVMYGIAFGGHVRDHDGRRVWEPDEQVLAKAHDTPVIGWRGRWANTLRLWGAEAVHGFDLAAFNRGDYMGATAPEALARTISRVLYPDDTSDAGKELRLRQEYFFTAASLRDILRRFCGEHEDLAALPRHVAIQLNDTHPAIAGPELIRLLHDEHGMDFDTAEDTARGCLGYTNHTLMPEALERWPEWLMDRVLPRHLEIIGRIDEGHARAHPHRNAHILSDGNVNMGELSFIMAHKVNGVSALHTDLVKDTVFAELHRLHPDRIVNQTNGVTPRRWIVAANPALRKLVGDTIGPRWVSDLERLSELEPHVDDAGFMDAYAAAKRTNKEALARWLRETQGVTVNPAAMFDIQIKRIHEYKRQHMNILETIALWNAIREDPNGEWTPRVKIFGGKAAPGYVLAKEIIHLINDVGRVINADPVTRDWLQVVYPPNYNVTMAERLIPAADLSEQISTAGKEASGTGNMKFAMNGAPTIGTLDGANVEIRERVGAENFFLFGMTAPEVVARRTVEGHAAQAIDASPRLAQALEQVASGVFSDGDTDRYRGVVDNLRHHDFFVVCSDFDGYWDAQRRVDAAFRDPAGWMRMAALNTARSGWFSSDRTIRGYMAEVWDIAPLIAPASDLAAE</sequence>
<keyword evidence="8 11" id="KW-0119">Carbohydrate metabolism</keyword>
<feature type="modified residue" description="N6-(pyridoxal phosphate)lysine" evidence="10">
    <location>
        <position position="639"/>
    </location>
</feature>
<dbReference type="Pfam" id="PF00343">
    <property type="entry name" value="Phosphorylase"/>
    <property type="match status" value="1"/>
</dbReference>
<comment type="function">
    <text evidence="11">Allosteric enzyme that catalyzes the rate-limiting step in glycogen catabolism, the phosphorolytic cleavage of glycogen to produce glucose-1-phosphate, and plays a central role in maintaining cellular and organismal glucose homeostasis.</text>
</comment>
<dbReference type="CDD" id="cd04300">
    <property type="entry name" value="GT35_Glycogen_Phosphorylase"/>
    <property type="match status" value="1"/>
</dbReference>
<comment type="caution">
    <text evidence="12">The sequence shown here is derived from an EMBL/GenBank/DDBJ whole genome shotgun (WGS) entry which is preliminary data.</text>
</comment>
<evidence type="ECO:0000256" key="4">
    <source>
        <dbReference type="ARBA" id="ARBA00022533"/>
    </source>
</evidence>
<dbReference type="PIRSF" id="PIRSF000460">
    <property type="entry name" value="Pprylas_GlgP"/>
    <property type="match status" value="1"/>
</dbReference>
<dbReference type="Gene3D" id="3.40.50.2000">
    <property type="entry name" value="Glycogen Phosphorylase B"/>
    <property type="match status" value="2"/>
</dbReference>
<dbReference type="GO" id="GO:0005980">
    <property type="term" value="P:glycogen catabolic process"/>
    <property type="evidence" value="ECO:0007669"/>
    <property type="project" value="TreeGrafter"/>
</dbReference>
<dbReference type="FunFam" id="3.40.50.2000:FF:000807">
    <property type="entry name" value="Alpha-glucan phosphorylase 2, cytosolic"/>
    <property type="match status" value="1"/>
</dbReference>
<dbReference type="PANTHER" id="PTHR11468:SF3">
    <property type="entry name" value="GLYCOGEN PHOSPHORYLASE, LIVER FORM"/>
    <property type="match status" value="1"/>
</dbReference>
<evidence type="ECO:0000256" key="11">
    <source>
        <dbReference type="RuleBase" id="RU000587"/>
    </source>
</evidence>
<dbReference type="FunFam" id="3.40.50.2000:FF:000003">
    <property type="entry name" value="Alpha-1,4 glucan phosphorylase"/>
    <property type="match status" value="1"/>
</dbReference>
<reference evidence="12" key="1">
    <citation type="submission" date="2017-05" db="EMBL/GenBank/DDBJ databases">
        <authorList>
            <person name="Imhoff J.F."/>
            <person name="Rahn T."/>
            <person name="Kuenzel S."/>
            <person name="Neulinger S.C."/>
        </authorList>
    </citation>
    <scope>NUCLEOTIDE SEQUENCE</scope>
    <source>
        <strain evidence="12">LMG 28126</strain>
    </source>
</reference>
<accession>A0A934TIY1</accession>
<dbReference type="GO" id="GO:0008184">
    <property type="term" value="F:glycogen phosphorylase activity"/>
    <property type="evidence" value="ECO:0007669"/>
    <property type="project" value="InterPro"/>
</dbReference>
<dbReference type="PROSITE" id="PS00102">
    <property type="entry name" value="PHOSPHORYLASE"/>
    <property type="match status" value="1"/>
</dbReference>
<dbReference type="InterPro" id="IPR011833">
    <property type="entry name" value="Glycg_phsphrylas"/>
</dbReference>
<keyword evidence="5 11" id="KW-0328">Glycosyltransferase</keyword>
<evidence type="ECO:0000256" key="8">
    <source>
        <dbReference type="ARBA" id="ARBA00023277"/>
    </source>
</evidence>
<evidence type="ECO:0000313" key="13">
    <source>
        <dbReference type="Proteomes" id="UP000706333"/>
    </source>
</evidence>
<dbReference type="EC" id="2.4.1.1" evidence="11"/>
<evidence type="ECO:0000256" key="1">
    <source>
        <dbReference type="ARBA" id="ARBA00001275"/>
    </source>
</evidence>
<evidence type="ECO:0000256" key="7">
    <source>
        <dbReference type="ARBA" id="ARBA00022898"/>
    </source>
</evidence>
<dbReference type="NCBIfam" id="TIGR02093">
    <property type="entry name" value="P_ylase"/>
    <property type="match status" value="1"/>
</dbReference>
<dbReference type="GO" id="GO:0005737">
    <property type="term" value="C:cytoplasm"/>
    <property type="evidence" value="ECO:0007669"/>
    <property type="project" value="TreeGrafter"/>
</dbReference>
<dbReference type="AlphaFoldDB" id="A0A934TIY1"/>
<evidence type="ECO:0000313" key="12">
    <source>
        <dbReference type="EMBL" id="MBK5926635.1"/>
    </source>
</evidence>
<comment type="function">
    <text evidence="9">Phosphorylase is an important allosteric enzyme in carbohydrate metabolism. Enzymes from different sources differ in their regulatory mechanisms and in their natural substrates. However, all known phosphorylases share catalytic and structural properties.</text>
</comment>
<gene>
    <name evidence="12" type="ORF">CCR87_04600</name>
</gene>
<keyword evidence="7 10" id="KW-0663">Pyridoxal phosphate</keyword>
<keyword evidence="4" id="KW-0021">Allosteric enzyme</keyword>
<evidence type="ECO:0000256" key="6">
    <source>
        <dbReference type="ARBA" id="ARBA00022679"/>
    </source>
</evidence>
<reference evidence="12" key="2">
    <citation type="journal article" date="2020" name="Microorganisms">
        <title>Osmotic Adaptation and Compatible Solute Biosynthesis of Phototrophic Bacteria as Revealed from Genome Analyses.</title>
        <authorList>
            <person name="Imhoff J.F."/>
            <person name="Rahn T."/>
            <person name="Kunzel S."/>
            <person name="Keller A."/>
            <person name="Neulinger S.C."/>
        </authorList>
    </citation>
    <scope>NUCLEOTIDE SEQUENCE</scope>
    <source>
        <strain evidence="12">LMG 28126</strain>
    </source>
</reference>
<evidence type="ECO:0000256" key="9">
    <source>
        <dbReference type="ARBA" id="ARBA00025174"/>
    </source>
</evidence>
<evidence type="ECO:0000256" key="10">
    <source>
        <dbReference type="PIRSR" id="PIRSR000460-1"/>
    </source>
</evidence>
<dbReference type="EMBL" id="NHSD01000145">
    <property type="protein sequence ID" value="MBK5926635.1"/>
    <property type="molecule type" value="Genomic_DNA"/>
</dbReference>
<dbReference type="InterPro" id="IPR000811">
    <property type="entry name" value="Glyco_trans_35"/>
</dbReference>
<dbReference type="GO" id="GO:0030170">
    <property type="term" value="F:pyridoxal phosphate binding"/>
    <property type="evidence" value="ECO:0007669"/>
    <property type="project" value="InterPro"/>
</dbReference>
<proteinExistence type="inferred from homology"/>
<organism evidence="12 13">
    <name type="scientific">Rhodobaculum claviforme</name>
    <dbReference type="NCBI Taxonomy" id="1549854"/>
    <lineage>
        <taxon>Bacteria</taxon>
        <taxon>Pseudomonadati</taxon>
        <taxon>Pseudomonadota</taxon>
        <taxon>Alphaproteobacteria</taxon>
        <taxon>Rhodobacterales</taxon>
        <taxon>Paracoccaceae</taxon>
        <taxon>Rhodobaculum</taxon>
    </lineage>
</organism>
<evidence type="ECO:0000256" key="5">
    <source>
        <dbReference type="ARBA" id="ARBA00022676"/>
    </source>
</evidence>
<comment type="catalytic activity">
    <reaction evidence="1 11">
        <text>[(1-&gt;4)-alpha-D-glucosyl](n) + phosphate = [(1-&gt;4)-alpha-D-glucosyl](n-1) + alpha-D-glucose 1-phosphate</text>
        <dbReference type="Rhea" id="RHEA:41732"/>
        <dbReference type="Rhea" id="RHEA-COMP:9584"/>
        <dbReference type="Rhea" id="RHEA-COMP:9586"/>
        <dbReference type="ChEBI" id="CHEBI:15444"/>
        <dbReference type="ChEBI" id="CHEBI:43474"/>
        <dbReference type="ChEBI" id="CHEBI:58601"/>
        <dbReference type="EC" id="2.4.1.1"/>
    </reaction>
</comment>
<keyword evidence="6 11" id="KW-0808">Transferase</keyword>
<dbReference type="SUPFAM" id="SSF53756">
    <property type="entry name" value="UDP-Glycosyltransferase/glycogen phosphorylase"/>
    <property type="match status" value="1"/>
</dbReference>
<dbReference type="PANTHER" id="PTHR11468">
    <property type="entry name" value="GLYCOGEN PHOSPHORYLASE"/>
    <property type="match status" value="1"/>
</dbReference>
<comment type="similarity">
    <text evidence="3 11">Belongs to the glycogen phosphorylase family.</text>
</comment>
<evidence type="ECO:0000256" key="2">
    <source>
        <dbReference type="ARBA" id="ARBA00001933"/>
    </source>
</evidence>
<dbReference type="InterPro" id="IPR035090">
    <property type="entry name" value="Pyridoxal_P_attach_site"/>
</dbReference>
<evidence type="ECO:0000256" key="3">
    <source>
        <dbReference type="ARBA" id="ARBA00006047"/>
    </source>
</evidence>
<dbReference type="Proteomes" id="UP000706333">
    <property type="component" value="Unassembled WGS sequence"/>
</dbReference>
<name>A0A934TIY1_9RHOB</name>